<reference evidence="1 2" key="1">
    <citation type="journal article" date="2001" name="Nucleic Acids Res.">
        <title>The complete genome sequence of the murine respiratory pathogen Mycoplasma pulmonis.</title>
        <authorList>
            <person name="Chambaud I."/>
            <person name="Heilig R."/>
            <person name="Ferris S."/>
            <person name="Barbe V."/>
            <person name="Samson D."/>
            <person name="Galisson F."/>
            <person name="Moszer I."/>
            <person name="Dybvig K."/>
            <person name="Wroblewski H."/>
            <person name="Viari A."/>
            <person name="Rocha E.P.C."/>
            <person name="Blanchard A."/>
        </authorList>
    </citation>
    <scope>NUCLEOTIDE SEQUENCE [LARGE SCALE GENOMIC DNA]</scope>
    <source>
        <strain evidence="1 2">UAB CTIP</strain>
    </source>
</reference>
<protein>
    <submittedName>
        <fullName evidence="1">Uncharacterized protein</fullName>
    </submittedName>
</protein>
<sequence length="60" mass="7185">MYFVFFIIIILMKFTNNSMAKLFNIKLQLFSVLNYPDLPNTPEESLQDIFDNFSLQFIKE</sequence>
<organism evidence="2">
    <name type="scientific">Mycoplasmopsis pulmonis (strain UAB CTIP)</name>
    <name type="common">Mycoplasma pulmonis</name>
    <dbReference type="NCBI Taxonomy" id="272635"/>
    <lineage>
        <taxon>Bacteria</taxon>
        <taxon>Bacillati</taxon>
        <taxon>Mycoplasmatota</taxon>
        <taxon>Mycoplasmoidales</taxon>
        <taxon>Metamycoplasmataceae</taxon>
        <taxon>Mycoplasmopsis</taxon>
    </lineage>
</organism>
<name>Q98QE0_MYCPU</name>
<dbReference type="EMBL" id="AL445564">
    <property type="protein sequence ID" value="CAC13599.1"/>
    <property type="molecule type" value="Genomic_DNA"/>
</dbReference>
<dbReference type="STRING" id="272635.gene:17577026"/>
<dbReference type="KEGG" id="mpu:MYPU_4260"/>
<dbReference type="HOGENOM" id="CLU_2936687_0_0_14"/>
<proteinExistence type="predicted"/>
<dbReference type="PIR" id="B90565">
    <property type="entry name" value="B90565"/>
</dbReference>
<keyword evidence="2" id="KW-1185">Reference proteome</keyword>
<dbReference type="Proteomes" id="UP000000528">
    <property type="component" value="Chromosome"/>
</dbReference>
<gene>
    <name evidence="1" type="ordered locus">MYPU_4260</name>
</gene>
<evidence type="ECO:0000313" key="1">
    <source>
        <dbReference type="EMBL" id="CAC13599.1"/>
    </source>
</evidence>
<evidence type="ECO:0000313" key="2">
    <source>
        <dbReference type="Proteomes" id="UP000000528"/>
    </source>
</evidence>
<dbReference type="AlphaFoldDB" id="Q98QE0"/>
<accession>Q98QE0</accession>